<feature type="transmembrane region" description="Helical" evidence="1">
    <location>
        <begin position="410"/>
        <end position="431"/>
    </location>
</feature>
<evidence type="ECO:0000256" key="1">
    <source>
        <dbReference type="SAM" id="Phobius"/>
    </source>
</evidence>
<evidence type="ECO:0000313" key="4">
    <source>
        <dbReference type="EMBL" id="PIA58457.1"/>
    </source>
</evidence>
<feature type="transmembrane region" description="Helical" evidence="1">
    <location>
        <begin position="224"/>
        <end position="246"/>
    </location>
</feature>
<feature type="domain" description="CAND6/7 N-terminal" evidence="3">
    <location>
        <begin position="48"/>
        <end position="174"/>
    </location>
</feature>
<sequence>MATKKYHPLSRFIFMLLLLLFLFCLFAPCMADIRHTKIRPKGQIRVNKPSLMFIDVFGFTKTGRVELNVSHISFSNHPSHLNLSHQIGFFLAPRLSIADGRLELDSRIDSKTCYLQSDFVKVLYTFNFEGGVFPPKKLNLEFSVTDSDEYILYFENCLYPQLKSSMDIHSAMYNLDPKSGRHNYLSAGKNYLIGICFIFSCIYLLLTVLFGIHSLLHGGKNYNGVVLFFAVYKLTSFIVELAYLYYMKHIGYSQSLVSVSLNSMLGSFGGILPLYIFLILTALGWPFLKQIVHPKSEVMGLILLRLTMNICYKVIMVIPLPGAFIRLCIVDTIVSHICDIYCFPLILFPIMKTTRYLLHNRPVEEEAAAVFRKVKVFRQLYFAVIILNYIYFFLVTGFDIFALITKYQWTGVLVEESTIFAMYLFIVYKFWPMTQNQIFLVEDGEEESAAAEALKDLKTYDFFYRPT</sequence>
<feature type="transmembrane region" description="Helical" evidence="1">
    <location>
        <begin position="300"/>
        <end position="318"/>
    </location>
</feature>
<evidence type="ECO:0000256" key="2">
    <source>
        <dbReference type="SAM" id="SignalP"/>
    </source>
</evidence>
<dbReference type="InterPro" id="IPR054103">
    <property type="entry name" value="CAND6-7_N"/>
</dbReference>
<proteinExistence type="predicted"/>
<dbReference type="Pfam" id="PF21904">
    <property type="entry name" value="CAND6-7_N"/>
    <property type="match status" value="1"/>
</dbReference>
<protein>
    <recommendedName>
        <fullName evidence="3">CAND6/7 N-terminal domain-containing protein</fullName>
    </recommendedName>
</protein>
<evidence type="ECO:0000259" key="3">
    <source>
        <dbReference type="Pfam" id="PF21904"/>
    </source>
</evidence>
<dbReference type="GO" id="GO:0016020">
    <property type="term" value="C:membrane"/>
    <property type="evidence" value="ECO:0007669"/>
    <property type="project" value="InterPro"/>
</dbReference>
<accession>A0A2G5ES19</accession>
<keyword evidence="1" id="KW-1133">Transmembrane helix</keyword>
<name>A0A2G5ES19_AQUCA</name>
<evidence type="ECO:0000313" key="5">
    <source>
        <dbReference type="Proteomes" id="UP000230069"/>
    </source>
</evidence>
<feature type="transmembrane region" description="Helical" evidence="1">
    <location>
        <begin position="324"/>
        <end position="348"/>
    </location>
</feature>
<feature type="transmembrane region" description="Helical" evidence="1">
    <location>
        <begin position="266"/>
        <end position="288"/>
    </location>
</feature>
<keyword evidence="5" id="KW-1185">Reference proteome</keyword>
<dbReference type="Proteomes" id="UP000230069">
    <property type="component" value="Unassembled WGS sequence"/>
</dbReference>
<keyword evidence="1" id="KW-0812">Transmembrane</keyword>
<dbReference type="InterPro" id="IPR009637">
    <property type="entry name" value="GPR107/GPR108-like"/>
</dbReference>
<feature type="transmembrane region" description="Helical" evidence="1">
    <location>
        <begin position="191"/>
        <end position="212"/>
    </location>
</feature>
<feature type="signal peptide" evidence="2">
    <location>
        <begin position="1"/>
        <end position="31"/>
    </location>
</feature>
<dbReference type="OrthoDB" id="29657at2759"/>
<reference evidence="4 5" key="1">
    <citation type="submission" date="2017-09" db="EMBL/GenBank/DDBJ databases">
        <title>WGS assembly of Aquilegia coerulea Goldsmith.</title>
        <authorList>
            <person name="Hodges S."/>
            <person name="Kramer E."/>
            <person name="Nordborg M."/>
            <person name="Tomkins J."/>
            <person name="Borevitz J."/>
            <person name="Derieg N."/>
            <person name="Yan J."/>
            <person name="Mihaltcheva S."/>
            <person name="Hayes R.D."/>
            <person name="Rokhsar D."/>
        </authorList>
    </citation>
    <scope>NUCLEOTIDE SEQUENCE [LARGE SCALE GENOMIC DNA]</scope>
    <source>
        <strain evidence="5">cv. Goldsmith</strain>
    </source>
</reference>
<feature type="transmembrane region" description="Helical" evidence="1">
    <location>
        <begin position="380"/>
        <end position="404"/>
    </location>
</feature>
<dbReference type="EMBL" id="KZ305022">
    <property type="protein sequence ID" value="PIA58457.1"/>
    <property type="molecule type" value="Genomic_DNA"/>
</dbReference>
<feature type="chain" id="PRO_5013935636" description="CAND6/7 N-terminal domain-containing protein" evidence="2">
    <location>
        <begin position="32"/>
        <end position="467"/>
    </location>
</feature>
<gene>
    <name evidence="4" type="ORF">AQUCO_00500411v1</name>
</gene>
<dbReference type="AlphaFoldDB" id="A0A2G5ES19"/>
<keyword evidence="2" id="KW-0732">Signal</keyword>
<dbReference type="PANTHER" id="PTHR21229:SF2">
    <property type="entry name" value="RE59932P"/>
    <property type="match status" value="1"/>
</dbReference>
<keyword evidence="1" id="KW-0472">Membrane</keyword>
<dbReference type="PANTHER" id="PTHR21229">
    <property type="entry name" value="LUNG SEVEN TRANSMEMBRANE RECEPTOR"/>
    <property type="match status" value="1"/>
</dbReference>
<organism evidence="4 5">
    <name type="scientific">Aquilegia coerulea</name>
    <name type="common">Rocky mountain columbine</name>
    <dbReference type="NCBI Taxonomy" id="218851"/>
    <lineage>
        <taxon>Eukaryota</taxon>
        <taxon>Viridiplantae</taxon>
        <taxon>Streptophyta</taxon>
        <taxon>Embryophyta</taxon>
        <taxon>Tracheophyta</taxon>
        <taxon>Spermatophyta</taxon>
        <taxon>Magnoliopsida</taxon>
        <taxon>Ranunculales</taxon>
        <taxon>Ranunculaceae</taxon>
        <taxon>Thalictroideae</taxon>
        <taxon>Aquilegia</taxon>
    </lineage>
</organism>
<dbReference type="InParanoid" id="A0A2G5ES19"/>
<dbReference type="GO" id="GO:0005794">
    <property type="term" value="C:Golgi apparatus"/>
    <property type="evidence" value="ECO:0007669"/>
    <property type="project" value="TreeGrafter"/>
</dbReference>